<comment type="caution">
    <text evidence="5">The sequence shown here is derived from an EMBL/GenBank/DDBJ whole genome shotgun (WGS) entry which is preliminary data.</text>
</comment>
<evidence type="ECO:0000313" key="6">
    <source>
        <dbReference type="Proteomes" id="UP001596296"/>
    </source>
</evidence>
<feature type="binding site" evidence="4">
    <location>
        <position position="204"/>
    </location>
    <ligand>
        <name>pyruvate</name>
        <dbReference type="ChEBI" id="CHEBI:15361"/>
    </ligand>
</feature>
<dbReference type="PANTHER" id="PTHR12128:SF66">
    <property type="entry name" value="4-HYDROXY-2-OXOGLUTARATE ALDOLASE, MITOCHONDRIAL"/>
    <property type="match status" value="1"/>
</dbReference>
<dbReference type="Proteomes" id="UP001596296">
    <property type="component" value="Unassembled WGS sequence"/>
</dbReference>
<dbReference type="PANTHER" id="PTHR12128">
    <property type="entry name" value="DIHYDRODIPICOLINATE SYNTHASE"/>
    <property type="match status" value="1"/>
</dbReference>
<dbReference type="SMART" id="SM01130">
    <property type="entry name" value="DHDPS"/>
    <property type="match status" value="1"/>
</dbReference>
<keyword evidence="1" id="KW-0456">Lyase</keyword>
<sequence>MDINGVIPPMVTPVEDRSGTIAIDELRQLTNRLVKNGVHGLFPCGTTGEFSSLSRSDRSTIIQTVSNSADSVPVLAGCGGTSRSEVLSLIDDAEKAGADAAVIVLPYYLPGSPEGFEEFYSNIADDSSLPIILYHIPSRTGQELPVATVQALAEHPAIHGIKDSSGDVGYLYELVRSTPESFSVLQGGVIDSPTVFRLGIDGIVPGEANYMPSTLVNVYSSFVDNNDEAMMDALRSTIEIGRSFREIPLIPGIKYLTTYSGIDVGPSLPPLPTLNEEMKRELRVRFDESMG</sequence>
<dbReference type="AlphaFoldDB" id="A0ABD5V0N9"/>
<evidence type="ECO:0000256" key="1">
    <source>
        <dbReference type="ARBA" id="ARBA00023239"/>
    </source>
</evidence>
<evidence type="ECO:0000313" key="5">
    <source>
        <dbReference type="EMBL" id="MFC6893608.1"/>
    </source>
</evidence>
<proteinExistence type="predicted"/>
<gene>
    <name evidence="5" type="ORF">ACFQE9_13475</name>
</gene>
<dbReference type="PRINTS" id="PR00146">
    <property type="entry name" value="DHPICSNTHASE"/>
</dbReference>
<dbReference type="InterPro" id="IPR013785">
    <property type="entry name" value="Aldolase_TIM"/>
</dbReference>
<reference evidence="5 6" key="1">
    <citation type="journal article" date="2019" name="Int. J. Syst. Evol. Microbiol.">
        <title>The Global Catalogue of Microorganisms (GCM) 10K type strain sequencing project: providing services to taxonomists for standard genome sequencing and annotation.</title>
        <authorList>
            <consortium name="The Broad Institute Genomics Platform"/>
            <consortium name="The Broad Institute Genome Sequencing Center for Infectious Disease"/>
            <person name="Wu L."/>
            <person name="Ma J."/>
        </authorList>
    </citation>
    <scope>NUCLEOTIDE SEQUENCE [LARGE SCALE GENOMIC DNA]</scope>
    <source>
        <strain evidence="5 6">SKJ47</strain>
    </source>
</reference>
<dbReference type="GO" id="GO:0044281">
    <property type="term" value="P:small molecule metabolic process"/>
    <property type="evidence" value="ECO:0007669"/>
    <property type="project" value="UniProtKB-ARBA"/>
</dbReference>
<organism evidence="5 6">
    <name type="scientific">Halopenitus salinus</name>
    <dbReference type="NCBI Taxonomy" id="1198295"/>
    <lineage>
        <taxon>Archaea</taxon>
        <taxon>Methanobacteriati</taxon>
        <taxon>Methanobacteriota</taxon>
        <taxon>Stenosarchaea group</taxon>
        <taxon>Halobacteria</taxon>
        <taxon>Halobacteriales</taxon>
        <taxon>Haloferacaceae</taxon>
        <taxon>Halopenitus</taxon>
    </lineage>
</organism>
<dbReference type="InterPro" id="IPR002220">
    <property type="entry name" value="DapA-like"/>
</dbReference>
<evidence type="ECO:0000256" key="2">
    <source>
        <dbReference type="ARBA" id="ARBA00023270"/>
    </source>
</evidence>
<protein>
    <submittedName>
        <fullName evidence="5">Dihydrodipicolinate synthase family protein</fullName>
    </submittedName>
</protein>
<dbReference type="Gene3D" id="3.20.20.70">
    <property type="entry name" value="Aldolase class I"/>
    <property type="match status" value="1"/>
</dbReference>
<dbReference type="Pfam" id="PF00701">
    <property type="entry name" value="DHDPS"/>
    <property type="match status" value="1"/>
</dbReference>
<dbReference type="SUPFAM" id="SSF51569">
    <property type="entry name" value="Aldolase"/>
    <property type="match status" value="1"/>
</dbReference>
<dbReference type="InterPro" id="IPR020625">
    <property type="entry name" value="Schiff_base-form_aldolases_AS"/>
</dbReference>
<accession>A0ABD5V0N9</accession>
<feature type="active site" description="Schiff-base intermediate with substrate" evidence="3">
    <location>
        <position position="162"/>
    </location>
</feature>
<dbReference type="PIRSF" id="PIRSF001365">
    <property type="entry name" value="DHDPS"/>
    <property type="match status" value="1"/>
</dbReference>
<dbReference type="PROSITE" id="PS00666">
    <property type="entry name" value="DHDPS_2"/>
    <property type="match status" value="1"/>
</dbReference>
<evidence type="ECO:0000256" key="4">
    <source>
        <dbReference type="PIRSR" id="PIRSR001365-2"/>
    </source>
</evidence>
<name>A0ABD5V0N9_9EURY</name>
<dbReference type="CDD" id="cd00408">
    <property type="entry name" value="DHDPS-like"/>
    <property type="match status" value="1"/>
</dbReference>
<evidence type="ECO:0000256" key="3">
    <source>
        <dbReference type="PIRSR" id="PIRSR001365-1"/>
    </source>
</evidence>
<feature type="active site" description="Proton donor/acceptor" evidence="3">
    <location>
        <position position="134"/>
    </location>
</feature>
<dbReference type="RefSeq" id="WP_379745713.1">
    <property type="nucleotide sequence ID" value="NZ_JBHSVN010000001.1"/>
</dbReference>
<feature type="binding site" evidence="4">
    <location>
        <position position="47"/>
    </location>
    <ligand>
        <name>pyruvate</name>
        <dbReference type="ChEBI" id="CHEBI:15361"/>
    </ligand>
</feature>
<keyword evidence="2" id="KW-0704">Schiff base</keyword>
<keyword evidence="6" id="KW-1185">Reference proteome</keyword>
<dbReference type="EMBL" id="JBHSXL010000010">
    <property type="protein sequence ID" value="MFC6893608.1"/>
    <property type="molecule type" value="Genomic_DNA"/>
</dbReference>
<dbReference type="GO" id="GO:0008675">
    <property type="term" value="F:2-dehydro-3-deoxy-phosphogluconate aldolase activity"/>
    <property type="evidence" value="ECO:0007669"/>
    <property type="project" value="UniProtKB-ARBA"/>
</dbReference>